<dbReference type="InParanoid" id="A0A665U177"/>
<dbReference type="AlphaFoldDB" id="A0A665U177"/>
<name>A0A665U177_ECHNA</name>
<dbReference type="PANTHER" id="PTHR21731:SF1">
    <property type="entry name" value="SYNAPTONEMAL COMPLEX CENTRAL ELEMENT PROTEIN 1-LIKE"/>
    <property type="match status" value="1"/>
</dbReference>
<dbReference type="InterPro" id="IPR026676">
    <property type="entry name" value="SYCE1"/>
</dbReference>
<evidence type="ECO:0000313" key="5">
    <source>
        <dbReference type="Proteomes" id="UP000472264"/>
    </source>
</evidence>
<protein>
    <submittedName>
        <fullName evidence="4">Uncharacterized protein</fullName>
    </submittedName>
</protein>
<dbReference type="Proteomes" id="UP000472264">
    <property type="component" value="Chromosome 11"/>
</dbReference>
<dbReference type="Pfam" id="PF15233">
    <property type="entry name" value="SYCE1"/>
    <property type="match status" value="1"/>
</dbReference>
<keyword evidence="5" id="KW-1185">Reference proteome</keyword>
<reference evidence="4" key="1">
    <citation type="submission" date="2021-04" db="EMBL/GenBank/DDBJ databases">
        <authorList>
            <consortium name="Wellcome Sanger Institute Data Sharing"/>
        </authorList>
    </citation>
    <scope>NUCLEOTIDE SEQUENCE [LARGE SCALE GENOMIC DNA]</scope>
</reference>
<dbReference type="Ensembl" id="ENSENLT00000013424.1">
    <property type="protein sequence ID" value="ENSENLP00000012904.1"/>
    <property type="gene ID" value="ENSENLG00000006112.1"/>
</dbReference>
<dbReference type="PANTHER" id="PTHR21731">
    <property type="entry name" value="SYNAPTONEMAL COMPLEX CENTRAL ELEMENT PROTEIN 1-LIKE"/>
    <property type="match status" value="1"/>
</dbReference>
<sequence length="124" mass="15139">DEEIKDLKSIFFCTEELYMSCRQLKQNDKSEELLKQYRYEIQEFILKHRKQRMKFENQLLQLIEQHKKLHSVFTPEKLPEEIENAEQTKWQLLSAGKYPLRIYAHSSINLHVHTVTLNFRFQEI</sequence>
<evidence type="ECO:0000256" key="3">
    <source>
        <dbReference type="ARBA" id="ARBA00023254"/>
    </source>
</evidence>
<keyword evidence="3" id="KW-0469">Meiosis</keyword>
<reference evidence="4" key="3">
    <citation type="submission" date="2025-09" db="UniProtKB">
        <authorList>
            <consortium name="Ensembl"/>
        </authorList>
    </citation>
    <scope>IDENTIFICATION</scope>
</reference>
<proteinExistence type="inferred from homology"/>
<dbReference type="GO" id="GO:0007130">
    <property type="term" value="P:synaptonemal complex assembly"/>
    <property type="evidence" value="ECO:0007669"/>
    <property type="project" value="InterPro"/>
</dbReference>
<reference evidence="4" key="2">
    <citation type="submission" date="2025-08" db="UniProtKB">
        <authorList>
            <consortium name="Ensembl"/>
        </authorList>
    </citation>
    <scope>IDENTIFICATION</scope>
</reference>
<comment type="similarity">
    <text evidence="1">Belongs to the SYCE family.</text>
</comment>
<keyword evidence="2" id="KW-0175">Coiled coil</keyword>
<evidence type="ECO:0000256" key="1">
    <source>
        <dbReference type="ARBA" id="ARBA00010094"/>
    </source>
</evidence>
<dbReference type="GO" id="GO:0000795">
    <property type="term" value="C:synaptonemal complex"/>
    <property type="evidence" value="ECO:0007669"/>
    <property type="project" value="InterPro"/>
</dbReference>
<organism evidence="4 5">
    <name type="scientific">Echeneis naucrates</name>
    <name type="common">Live sharksucker</name>
    <dbReference type="NCBI Taxonomy" id="173247"/>
    <lineage>
        <taxon>Eukaryota</taxon>
        <taxon>Metazoa</taxon>
        <taxon>Chordata</taxon>
        <taxon>Craniata</taxon>
        <taxon>Vertebrata</taxon>
        <taxon>Euteleostomi</taxon>
        <taxon>Actinopterygii</taxon>
        <taxon>Neopterygii</taxon>
        <taxon>Teleostei</taxon>
        <taxon>Neoteleostei</taxon>
        <taxon>Acanthomorphata</taxon>
        <taxon>Carangaria</taxon>
        <taxon>Carangiformes</taxon>
        <taxon>Echeneidae</taxon>
        <taxon>Echeneis</taxon>
    </lineage>
</organism>
<evidence type="ECO:0000313" key="4">
    <source>
        <dbReference type="Ensembl" id="ENSENLP00000012904.1"/>
    </source>
</evidence>
<accession>A0A665U177</accession>
<evidence type="ECO:0000256" key="2">
    <source>
        <dbReference type="ARBA" id="ARBA00023054"/>
    </source>
</evidence>